<evidence type="ECO:0000313" key="2">
    <source>
        <dbReference type="Proteomes" id="UP000319557"/>
    </source>
</evidence>
<accession>A0A517LYX7</accession>
<name>A0A517LYX7_9BACT</name>
<dbReference type="CDD" id="cd06981">
    <property type="entry name" value="cupin_reut_a1446"/>
    <property type="match status" value="1"/>
</dbReference>
<dbReference type="Gene3D" id="2.60.120.10">
    <property type="entry name" value="Jelly Rolls"/>
    <property type="match status" value="1"/>
</dbReference>
<dbReference type="KEGG" id="ruv:EC9_20030"/>
<dbReference type="AlphaFoldDB" id="A0A517LYX7"/>
<reference evidence="1 2" key="1">
    <citation type="submission" date="2019-02" db="EMBL/GenBank/DDBJ databases">
        <title>Deep-cultivation of Planctomycetes and their phenomic and genomic characterization uncovers novel biology.</title>
        <authorList>
            <person name="Wiegand S."/>
            <person name="Jogler M."/>
            <person name="Boedeker C."/>
            <person name="Pinto D."/>
            <person name="Vollmers J."/>
            <person name="Rivas-Marin E."/>
            <person name="Kohn T."/>
            <person name="Peeters S.H."/>
            <person name="Heuer A."/>
            <person name="Rast P."/>
            <person name="Oberbeckmann S."/>
            <person name="Bunk B."/>
            <person name="Jeske O."/>
            <person name="Meyerdierks A."/>
            <person name="Storesund J.E."/>
            <person name="Kallscheuer N."/>
            <person name="Luecker S."/>
            <person name="Lage O.M."/>
            <person name="Pohl T."/>
            <person name="Merkel B.J."/>
            <person name="Hornburger P."/>
            <person name="Mueller R.-W."/>
            <person name="Bruemmer F."/>
            <person name="Labrenz M."/>
            <person name="Spormann A.M."/>
            <person name="Op den Camp H."/>
            <person name="Overmann J."/>
            <person name="Amann R."/>
            <person name="Jetten M.S.M."/>
            <person name="Mascher T."/>
            <person name="Medema M.H."/>
            <person name="Devos D.P."/>
            <person name="Kaster A.-K."/>
            <person name="Ovreas L."/>
            <person name="Rohde M."/>
            <person name="Galperin M.Y."/>
            <person name="Jogler C."/>
        </authorList>
    </citation>
    <scope>NUCLEOTIDE SEQUENCE [LARGE SCALE GENOMIC DNA]</scope>
    <source>
        <strain evidence="1 2">EC9</strain>
    </source>
</reference>
<protein>
    <recommendedName>
        <fullName evidence="3">Cupin domain protein</fullName>
    </recommendedName>
</protein>
<dbReference type="Proteomes" id="UP000319557">
    <property type="component" value="Chromosome"/>
</dbReference>
<keyword evidence="2" id="KW-1185">Reference proteome</keyword>
<evidence type="ECO:0008006" key="3">
    <source>
        <dbReference type="Google" id="ProtNLM"/>
    </source>
</evidence>
<evidence type="ECO:0000313" key="1">
    <source>
        <dbReference type="EMBL" id="QDS87820.1"/>
    </source>
</evidence>
<dbReference type="SUPFAM" id="SSF51182">
    <property type="entry name" value="RmlC-like cupins"/>
    <property type="match status" value="1"/>
</dbReference>
<dbReference type="OrthoDB" id="9798585at2"/>
<dbReference type="InterPro" id="IPR011051">
    <property type="entry name" value="RmlC_Cupin_sf"/>
</dbReference>
<proteinExistence type="predicted"/>
<dbReference type="InterPro" id="IPR014710">
    <property type="entry name" value="RmlC-like_jellyroll"/>
</dbReference>
<organism evidence="1 2">
    <name type="scientific">Rosistilla ulvae</name>
    <dbReference type="NCBI Taxonomy" id="1930277"/>
    <lineage>
        <taxon>Bacteria</taxon>
        <taxon>Pseudomonadati</taxon>
        <taxon>Planctomycetota</taxon>
        <taxon>Planctomycetia</taxon>
        <taxon>Pirellulales</taxon>
        <taxon>Pirellulaceae</taxon>
        <taxon>Rosistilla</taxon>
    </lineage>
</organism>
<dbReference type="EMBL" id="CP036261">
    <property type="protein sequence ID" value="QDS87820.1"/>
    <property type="molecule type" value="Genomic_DNA"/>
</dbReference>
<gene>
    <name evidence="1" type="ORF">EC9_20030</name>
</gene>
<dbReference type="RefSeq" id="WP_145344439.1">
    <property type="nucleotide sequence ID" value="NZ_CP036261.1"/>
</dbReference>
<sequence>MSEEAAARPGNLLANLPQNVPEELTDILATGRGVRVERIVSTGHRSPDGFWYDQPEREWVLLLQGAATLQFADPQESIDVIPGDHVDIAAHRRHRVESTSATEPTVWLAVFYQD</sequence>